<evidence type="ECO:0000313" key="2">
    <source>
        <dbReference type="Proteomes" id="UP000091857"/>
    </source>
</evidence>
<dbReference type="Proteomes" id="UP000091857">
    <property type="component" value="Chromosome 11"/>
</dbReference>
<name>A0ACB7GV25_MANES</name>
<protein>
    <submittedName>
        <fullName evidence="1">Uncharacterized protein</fullName>
    </submittedName>
</protein>
<sequence length="106" mass="12214">MNNIQRITFTAHMCPTFSLNPTKSFFESNSFSHSRREETNNSAIPSSYEPAMFIPSNKCHTCKRVIHVRSSINIYFYPPKIRGFPNSWPSNSRTLFSLLLNILPVT</sequence>
<accession>A0ACB7GV25</accession>
<dbReference type="EMBL" id="CM004397">
    <property type="protein sequence ID" value="KAG8643764.1"/>
    <property type="molecule type" value="Genomic_DNA"/>
</dbReference>
<keyword evidence="2" id="KW-1185">Reference proteome</keyword>
<reference evidence="2" key="1">
    <citation type="journal article" date="2016" name="Nat. Biotechnol.">
        <title>Sequencing wild and cultivated cassava and related species reveals extensive interspecific hybridization and genetic diversity.</title>
        <authorList>
            <person name="Bredeson J.V."/>
            <person name="Lyons J.B."/>
            <person name="Prochnik S.E."/>
            <person name="Wu G.A."/>
            <person name="Ha C.M."/>
            <person name="Edsinger-Gonzales E."/>
            <person name="Grimwood J."/>
            <person name="Schmutz J."/>
            <person name="Rabbi I.Y."/>
            <person name="Egesi C."/>
            <person name="Nauluvula P."/>
            <person name="Lebot V."/>
            <person name="Ndunguru J."/>
            <person name="Mkamilo G."/>
            <person name="Bart R.S."/>
            <person name="Setter T.L."/>
            <person name="Gleadow R.M."/>
            <person name="Kulakow P."/>
            <person name="Ferguson M.E."/>
            <person name="Rounsley S."/>
            <person name="Rokhsar D.S."/>
        </authorList>
    </citation>
    <scope>NUCLEOTIDE SEQUENCE [LARGE SCALE GENOMIC DNA]</scope>
    <source>
        <strain evidence="2">cv. AM560-2</strain>
    </source>
</reference>
<evidence type="ECO:0000313" key="1">
    <source>
        <dbReference type="EMBL" id="KAG8643764.1"/>
    </source>
</evidence>
<organism evidence="1 2">
    <name type="scientific">Manihot esculenta</name>
    <name type="common">Cassava</name>
    <name type="synonym">Jatropha manihot</name>
    <dbReference type="NCBI Taxonomy" id="3983"/>
    <lineage>
        <taxon>Eukaryota</taxon>
        <taxon>Viridiplantae</taxon>
        <taxon>Streptophyta</taxon>
        <taxon>Embryophyta</taxon>
        <taxon>Tracheophyta</taxon>
        <taxon>Spermatophyta</taxon>
        <taxon>Magnoliopsida</taxon>
        <taxon>eudicotyledons</taxon>
        <taxon>Gunneridae</taxon>
        <taxon>Pentapetalae</taxon>
        <taxon>rosids</taxon>
        <taxon>fabids</taxon>
        <taxon>Malpighiales</taxon>
        <taxon>Euphorbiaceae</taxon>
        <taxon>Crotonoideae</taxon>
        <taxon>Manihoteae</taxon>
        <taxon>Manihot</taxon>
    </lineage>
</organism>
<gene>
    <name evidence="1" type="ORF">MANES_11G065125v8</name>
</gene>
<proteinExistence type="predicted"/>
<comment type="caution">
    <text evidence="1">The sequence shown here is derived from an EMBL/GenBank/DDBJ whole genome shotgun (WGS) entry which is preliminary data.</text>
</comment>